<name>A0A066UPC8_9VIBR</name>
<dbReference type="Pfam" id="PF00892">
    <property type="entry name" value="EamA"/>
    <property type="match status" value="2"/>
</dbReference>
<feature type="transmembrane region" description="Helical" evidence="5">
    <location>
        <begin position="280"/>
        <end position="302"/>
    </location>
</feature>
<dbReference type="PANTHER" id="PTHR22911">
    <property type="entry name" value="ACYL-MALONYL CONDENSING ENZYME-RELATED"/>
    <property type="match status" value="1"/>
</dbReference>
<organism evidence="7 8">
    <name type="scientific">Vibrio fortis</name>
    <dbReference type="NCBI Taxonomy" id="212667"/>
    <lineage>
        <taxon>Bacteria</taxon>
        <taxon>Pseudomonadati</taxon>
        <taxon>Pseudomonadota</taxon>
        <taxon>Gammaproteobacteria</taxon>
        <taxon>Vibrionales</taxon>
        <taxon>Vibrionaceae</taxon>
        <taxon>Vibrio</taxon>
    </lineage>
</organism>
<dbReference type="SUPFAM" id="SSF103481">
    <property type="entry name" value="Multidrug resistance efflux transporter EmrE"/>
    <property type="match status" value="2"/>
</dbReference>
<dbReference type="InterPro" id="IPR037185">
    <property type="entry name" value="EmrE-like"/>
</dbReference>
<dbReference type="GO" id="GO:0016020">
    <property type="term" value="C:membrane"/>
    <property type="evidence" value="ECO:0007669"/>
    <property type="project" value="UniProtKB-SubCell"/>
</dbReference>
<reference evidence="7 8" key="1">
    <citation type="submission" date="2014-02" db="EMBL/GenBank/DDBJ databases">
        <title>Vibrio fortis Dalian14 Genome Sequencing.</title>
        <authorList>
            <person name="Wang Y."/>
            <person name="Song L."/>
            <person name="Liu G."/>
            <person name="Ding J."/>
        </authorList>
    </citation>
    <scope>NUCLEOTIDE SEQUENCE [LARGE SCALE GENOMIC DNA]</scope>
    <source>
        <strain evidence="7 8">Dalian14</strain>
    </source>
</reference>
<dbReference type="PANTHER" id="PTHR22911:SF6">
    <property type="entry name" value="SOLUTE CARRIER FAMILY 35 MEMBER G1"/>
    <property type="match status" value="1"/>
</dbReference>
<evidence type="ECO:0000259" key="6">
    <source>
        <dbReference type="Pfam" id="PF00892"/>
    </source>
</evidence>
<feature type="transmembrane region" description="Helical" evidence="5">
    <location>
        <begin position="117"/>
        <end position="134"/>
    </location>
</feature>
<dbReference type="OrthoDB" id="148351at2"/>
<feature type="transmembrane region" description="Helical" evidence="5">
    <location>
        <begin position="196"/>
        <end position="215"/>
    </location>
</feature>
<sequence>MKVYQRLSSKQAVLSQWFQSLPMTAKGIFLALFSTALFTLVAALVRQLSDSYDAFQILFFRQLVFVLLLVPAMRNNMKVLLKPNKVRLHILRILGAFAALYLGFVTVSNIAFADATALGFLQVIFVALIARLALKEEVTMRRCLTITLGFTGVMLVVQPSFFGNEFVYVVTGVSAAFGAAIAVICVRAVAQTEPKITLLAYQAVCVGLIALIPAIHQWQTPTIEDLLWLLSIGVISSIAQYVGISAYKWAEANIIANVEYVKIIYSVLIGWMLFSELPNMWAFVGVLTILASAIIPMVWSYFESKKESYVDAEY</sequence>
<evidence type="ECO:0000256" key="2">
    <source>
        <dbReference type="ARBA" id="ARBA00022692"/>
    </source>
</evidence>
<feature type="transmembrane region" description="Helical" evidence="5">
    <location>
        <begin position="93"/>
        <end position="111"/>
    </location>
</feature>
<protein>
    <submittedName>
        <fullName evidence="7">Membrane protein</fullName>
    </submittedName>
</protein>
<evidence type="ECO:0000256" key="1">
    <source>
        <dbReference type="ARBA" id="ARBA00004141"/>
    </source>
</evidence>
<dbReference type="AlphaFoldDB" id="A0A066UPC8"/>
<comment type="caution">
    <text evidence="7">The sequence shown here is derived from an EMBL/GenBank/DDBJ whole genome shotgun (WGS) entry which is preliminary data.</text>
</comment>
<evidence type="ECO:0000256" key="3">
    <source>
        <dbReference type="ARBA" id="ARBA00022989"/>
    </source>
</evidence>
<proteinExistence type="predicted"/>
<gene>
    <name evidence="7" type="ORF">VFDL14_22755</name>
</gene>
<keyword evidence="3 5" id="KW-1133">Transmembrane helix</keyword>
<feature type="transmembrane region" description="Helical" evidence="5">
    <location>
        <begin position="254"/>
        <end position="274"/>
    </location>
</feature>
<dbReference type="Proteomes" id="UP000027219">
    <property type="component" value="Unassembled WGS sequence"/>
</dbReference>
<keyword evidence="4 5" id="KW-0472">Membrane</keyword>
<feature type="domain" description="EamA" evidence="6">
    <location>
        <begin position="170"/>
        <end position="295"/>
    </location>
</feature>
<comment type="subcellular location">
    <subcellularLocation>
        <location evidence="1">Membrane</location>
        <topology evidence="1">Multi-pass membrane protein</topology>
    </subcellularLocation>
</comment>
<evidence type="ECO:0000313" key="7">
    <source>
        <dbReference type="EMBL" id="KDN28935.1"/>
    </source>
</evidence>
<dbReference type="InterPro" id="IPR000620">
    <property type="entry name" value="EamA_dom"/>
</dbReference>
<evidence type="ECO:0000256" key="4">
    <source>
        <dbReference type="ARBA" id="ARBA00023136"/>
    </source>
</evidence>
<accession>A0A066UPC8</accession>
<evidence type="ECO:0000313" key="8">
    <source>
        <dbReference type="Proteomes" id="UP000027219"/>
    </source>
</evidence>
<feature type="transmembrane region" description="Helical" evidence="5">
    <location>
        <begin position="28"/>
        <end position="48"/>
    </location>
</feature>
<evidence type="ECO:0000256" key="5">
    <source>
        <dbReference type="SAM" id="Phobius"/>
    </source>
</evidence>
<feature type="transmembrane region" description="Helical" evidence="5">
    <location>
        <begin position="143"/>
        <end position="161"/>
    </location>
</feature>
<dbReference type="EMBL" id="JFFR01000013">
    <property type="protein sequence ID" value="KDN28935.1"/>
    <property type="molecule type" value="Genomic_DNA"/>
</dbReference>
<keyword evidence="2 5" id="KW-0812">Transmembrane</keyword>
<dbReference type="STRING" id="212667.VFDL14_22755"/>
<feature type="domain" description="EamA" evidence="6">
    <location>
        <begin position="26"/>
        <end position="157"/>
    </location>
</feature>
<feature type="transmembrane region" description="Helical" evidence="5">
    <location>
        <begin position="167"/>
        <end position="189"/>
    </location>
</feature>
<keyword evidence="8" id="KW-1185">Reference proteome</keyword>
<feature type="transmembrane region" description="Helical" evidence="5">
    <location>
        <begin position="54"/>
        <end position="72"/>
    </location>
</feature>
<feature type="transmembrane region" description="Helical" evidence="5">
    <location>
        <begin position="227"/>
        <end position="247"/>
    </location>
</feature>